<feature type="region of interest" description="Disordered" evidence="9">
    <location>
        <begin position="215"/>
        <end position="268"/>
    </location>
</feature>
<feature type="transmembrane region" description="Helical" evidence="10">
    <location>
        <begin position="286"/>
        <end position="308"/>
    </location>
</feature>
<dbReference type="InterPro" id="IPR022065">
    <property type="entry name" value="Uncharacterised_TMEM59"/>
</dbReference>
<dbReference type="Pfam" id="PF12280">
    <property type="entry name" value="BSMAP"/>
    <property type="match status" value="1"/>
</dbReference>
<gene>
    <name evidence="12" type="ORF">JRQ81_008932</name>
</gene>
<keyword evidence="5 10" id="KW-1133">Transmembrane helix</keyword>
<proteinExistence type="inferred from homology"/>
<sequence length="377" mass="40194">MRPGLSPMAKLRGQPGRTRAVPTMPAAPGAPPALLLVVVLLLLASLAALAAPPPPPASLPPEDPWAPQLGDLAACQARCARRLPAGAPAAQDAVLSACHRGCRLFSICHFVDATAELNATRAECESACAEAYTGGEEQFGCMTGCRTQWPATASRPKKPQDPKAGTFSVFDLVSSFCNDLVSSAQSFMSSTWTFYLQADDGKVVVFQSQPEVEYPVPDVQGDSEKSWTDPVPNTLKPHTGLREKLERPPVEEPKGGGSVQPLAETQPSPEHDFLGCMSKRSGLPRWILATCLFLSVVVMLWLGCASLVTAPEQHIKTQPLSINGDKEDLEEPGGAVPYSLRPLIAVAICPAGETEEEEEEEEAALLPVKVDLDKTVL</sequence>
<evidence type="ECO:0000256" key="8">
    <source>
        <dbReference type="ARBA" id="ARBA00023180"/>
    </source>
</evidence>
<keyword evidence="13" id="KW-1185">Reference proteome</keyword>
<name>A0A9Q1ASX5_9SAUR</name>
<evidence type="ECO:0000256" key="2">
    <source>
        <dbReference type="ARBA" id="ARBA00009643"/>
    </source>
</evidence>
<evidence type="ECO:0000256" key="5">
    <source>
        <dbReference type="ARBA" id="ARBA00022989"/>
    </source>
</evidence>
<keyword evidence="4 11" id="KW-0732">Signal</keyword>
<keyword evidence="7 10" id="KW-0472">Membrane</keyword>
<protein>
    <recommendedName>
        <fullName evidence="14">Transmembrane protein 59-like</fullName>
    </recommendedName>
</protein>
<feature type="region of interest" description="Disordered" evidence="9">
    <location>
        <begin position="1"/>
        <end position="21"/>
    </location>
</feature>
<dbReference type="Proteomes" id="UP001142489">
    <property type="component" value="Unassembled WGS sequence"/>
</dbReference>
<evidence type="ECO:0000256" key="7">
    <source>
        <dbReference type="ARBA" id="ARBA00023136"/>
    </source>
</evidence>
<dbReference type="GO" id="GO:0000139">
    <property type="term" value="C:Golgi membrane"/>
    <property type="evidence" value="ECO:0007669"/>
    <property type="project" value="UniProtKB-SubCell"/>
</dbReference>
<evidence type="ECO:0000256" key="3">
    <source>
        <dbReference type="ARBA" id="ARBA00022692"/>
    </source>
</evidence>
<feature type="chain" id="PRO_5040179109" description="Transmembrane protein 59-like" evidence="11">
    <location>
        <begin position="51"/>
        <end position="377"/>
    </location>
</feature>
<comment type="subcellular location">
    <subcellularLocation>
        <location evidence="1">Golgi apparatus membrane</location>
        <topology evidence="1">Single-pass type I membrane protein</topology>
    </subcellularLocation>
</comment>
<feature type="compositionally biased region" description="Basic and acidic residues" evidence="9">
    <location>
        <begin position="240"/>
        <end position="254"/>
    </location>
</feature>
<keyword evidence="3 10" id="KW-0812">Transmembrane</keyword>
<dbReference type="AlphaFoldDB" id="A0A9Q1ASX5"/>
<evidence type="ECO:0000313" key="13">
    <source>
        <dbReference type="Proteomes" id="UP001142489"/>
    </source>
</evidence>
<evidence type="ECO:0000256" key="6">
    <source>
        <dbReference type="ARBA" id="ARBA00023034"/>
    </source>
</evidence>
<dbReference type="PANTHER" id="PTHR28652">
    <property type="entry name" value="TRANSMEMBRANE PROTEIN 59-LIKE PROTEIN"/>
    <property type="match status" value="1"/>
</dbReference>
<dbReference type="EMBL" id="JAPFRF010000018">
    <property type="protein sequence ID" value="KAJ7308391.1"/>
    <property type="molecule type" value="Genomic_DNA"/>
</dbReference>
<evidence type="ECO:0000256" key="1">
    <source>
        <dbReference type="ARBA" id="ARBA00004614"/>
    </source>
</evidence>
<organism evidence="12 13">
    <name type="scientific">Phrynocephalus forsythii</name>
    <dbReference type="NCBI Taxonomy" id="171643"/>
    <lineage>
        <taxon>Eukaryota</taxon>
        <taxon>Metazoa</taxon>
        <taxon>Chordata</taxon>
        <taxon>Craniata</taxon>
        <taxon>Vertebrata</taxon>
        <taxon>Euteleostomi</taxon>
        <taxon>Lepidosauria</taxon>
        <taxon>Squamata</taxon>
        <taxon>Bifurcata</taxon>
        <taxon>Unidentata</taxon>
        <taxon>Episquamata</taxon>
        <taxon>Toxicofera</taxon>
        <taxon>Iguania</taxon>
        <taxon>Acrodonta</taxon>
        <taxon>Agamidae</taxon>
        <taxon>Agaminae</taxon>
        <taxon>Phrynocephalus</taxon>
    </lineage>
</organism>
<dbReference type="PANTHER" id="PTHR28652:SF1">
    <property type="entry name" value="TRANSMEMBRANE PROTEIN 59-LIKE"/>
    <property type="match status" value="1"/>
</dbReference>
<evidence type="ECO:0000256" key="4">
    <source>
        <dbReference type="ARBA" id="ARBA00022729"/>
    </source>
</evidence>
<reference evidence="12" key="1">
    <citation type="journal article" date="2023" name="DNA Res.">
        <title>Chromosome-level genome assembly of Phrynocephalus forsythii using third-generation DNA sequencing and Hi-C analysis.</title>
        <authorList>
            <person name="Qi Y."/>
            <person name="Zhao W."/>
            <person name="Zhao Y."/>
            <person name="Niu C."/>
            <person name="Cao S."/>
            <person name="Zhang Y."/>
        </authorList>
    </citation>
    <scope>NUCLEOTIDE SEQUENCE</scope>
    <source>
        <tissue evidence="12">Muscle</tissue>
    </source>
</reference>
<keyword evidence="8" id="KW-0325">Glycoprotein</keyword>
<comment type="caution">
    <text evidence="12">The sequence shown here is derived from an EMBL/GenBank/DDBJ whole genome shotgun (WGS) entry which is preliminary data.</text>
</comment>
<accession>A0A9Q1ASX5</accession>
<evidence type="ECO:0000313" key="12">
    <source>
        <dbReference type="EMBL" id="KAJ7308391.1"/>
    </source>
</evidence>
<dbReference type="OrthoDB" id="6371519at2759"/>
<evidence type="ECO:0000256" key="11">
    <source>
        <dbReference type="SAM" id="SignalP"/>
    </source>
</evidence>
<feature type="signal peptide" evidence="11">
    <location>
        <begin position="1"/>
        <end position="50"/>
    </location>
</feature>
<keyword evidence="6" id="KW-0333">Golgi apparatus</keyword>
<comment type="similarity">
    <text evidence="2">Belongs to the TMEM59 family.</text>
</comment>
<evidence type="ECO:0008006" key="14">
    <source>
        <dbReference type="Google" id="ProtNLM"/>
    </source>
</evidence>
<evidence type="ECO:0000256" key="10">
    <source>
        <dbReference type="SAM" id="Phobius"/>
    </source>
</evidence>
<evidence type="ECO:0000256" key="9">
    <source>
        <dbReference type="SAM" id="MobiDB-lite"/>
    </source>
</evidence>